<dbReference type="GO" id="GO:0015297">
    <property type="term" value="F:antiporter activity"/>
    <property type="evidence" value="ECO:0007669"/>
    <property type="project" value="UniProtKB-KW"/>
</dbReference>
<dbReference type="GO" id="GO:0005886">
    <property type="term" value="C:plasma membrane"/>
    <property type="evidence" value="ECO:0007669"/>
    <property type="project" value="UniProtKB-SubCell"/>
</dbReference>
<comment type="function">
    <text evidence="1">Multidrug efflux pump.</text>
</comment>
<dbReference type="GeneID" id="60059635"/>
<dbReference type="PANTHER" id="PTHR43298">
    <property type="entry name" value="MULTIDRUG RESISTANCE PROTEIN NORM-RELATED"/>
    <property type="match status" value="1"/>
</dbReference>
<keyword evidence="11" id="KW-0472">Membrane</keyword>
<gene>
    <name evidence="13" type="ORF">GMA92_09870</name>
</gene>
<evidence type="ECO:0000256" key="12">
    <source>
        <dbReference type="ARBA" id="ARBA00031636"/>
    </source>
</evidence>
<dbReference type="AlphaFoldDB" id="A0A173SIR9"/>
<dbReference type="Pfam" id="PF01554">
    <property type="entry name" value="MatE"/>
    <property type="match status" value="2"/>
</dbReference>
<evidence type="ECO:0000256" key="1">
    <source>
        <dbReference type="ARBA" id="ARBA00003408"/>
    </source>
</evidence>
<evidence type="ECO:0000256" key="2">
    <source>
        <dbReference type="ARBA" id="ARBA00004651"/>
    </source>
</evidence>
<evidence type="ECO:0000313" key="13">
    <source>
        <dbReference type="EMBL" id="MTK21726.1"/>
    </source>
</evidence>
<evidence type="ECO:0000256" key="10">
    <source>
        <dbReference type="ARBA" id="ARBA00023065"/>
    </source>
</evidence>
<keyword evidence="8" id="KW-0812">Transmembrane</keyword>
<comment type="caution">
    <text evidence="13">The sequence shown here is derived from an EMBL/GenBank/DDBJ whole genome shotgun (WGS) entry which is preliminary data.</text>
</comment>
<protein>
    <recommendedName>
        <fullName evidence="4">Probable multidrug resistance protein NorM</fullName>
    </recommendedName>
    <alternativeName>
        <fullName evidence="12">Multidrug-efflux transporter</fullName>
    </alternativeName>
</protein>
<dbReference type="OrthoDB" id="9776324at2"/>
<dbReference type="NCBIfam" id="TIGR00797">
    <property type="entry name" value="matE"/>
    <property type="match status" value="1"/>
</dbReference>
<evidence type="ECO:0000256" key="7">
    <source>
        <dbReference type="ARBA" id="ARBA00022475"/>
    </source>
</evidence>
<dbReference type="PIRSF" id="PIRSF006603">
    <property type="entry name" value="DinF"/>
    <property type="match status" value="1"/>
</dbReference>
<keyword evidence="10" id="KW-0406">Ion transport</keyword>
<evidence type="ECO:0000256" key="8">
    <source>
        <dbReference type="ARBA" id="ARBA00022692"/>
    </source>
</evidence>
<dbReference type="GO" id="GO:0006811">
    <property type="term" value="P:monoatomic ion transport"/>
    <property type="evidence" value="ECO:0007669"/>
    <property type="project" value="UniProtKB-KW"/>
</dbReference>
<dbReference type="RefSeq" id="WP_006785623.1">
    <property type="nucleotide sequence ID" value="NZ_CP053187.1"/>
</dbReference>
<dbReference type="PANTHER" id="PTHR43298:SF2">
    <property type="entry name" value="FMN_FAD EXPORTER YEEO-RELATED"/>
    <property type="match status" value="1"/>
</dbReference>
<name>A0A173SIR9_9FIRM</name>
<evidence type="ECO:0000256" key="4">
    <source>
        <dbReference type="ARBA" id="ARBA00020268"/>
    </source>
</evidence>
<evidence type="ECO:0000256" key="3">
    <source>
        <dbReference type="ARBA" id="ARBA00010199"/>
    </source>
</evidence>
<dbReference type="EMBL" id="WMQE01000021">
    <property type="protein sequence ID" value="MTK21726.1"/>
    <property type="molecule type" value="Genomic_DNA"/>
</dbReference>
<dbReference type="CDD" id="cd13140">
    <property type="entry name" value="MATE_like_1"/>
    <property type="match status" value="1"/>
</dbReference>
<organism evidence="13 14">
    <name type="scientific">Turicibacter sanguinis</name>
    <dbReference type="NCBI Taxonomy" id="154288"/>
    <lineage>
        <taxon>Bacteria</taxon>
        <taxon>Bacillati</taxon>
        <taxon>Bacillota</taxon>
        <taxon>Erysipelotrichia</taxon>
        <taxon>Erysipelotrichales</taxon>
        <taxon>Turicibacteraceae</taxon>
        <taxon>Turicibacter</taxon>
    </lineage>
</organism>
<sequence>MEKRLDLTKGHIIGTLVKLALPIMGTSFIQMAYNLTDMIWIGRVGSSAVAAVGTAGFFTWLAMAFIMISKIGAEIKVSQTIGAHLYEETKGYVRSAIQINLILAVLYMMVLFFFKEPLIGFFNLGDEEIIQMSYTYLEVMIIGMIFYFINPVFTAIFNGSGDSKTPFMINTIGLIFNIVFDPILILGFGPIPALGVLGAAIATVCAQIVVSLCFLVIILRSKAAYLKVNLFEKFDIKFIKIICKIGFPGALQSGLFTCISMVLGRLVAAYGAVPIAVQKVGSQIESISWMTAGGFSTALGAFVGQNYGAKQFDRIQKGYQTTMLLALGLGVFATVLLVFFGEPIFSFFLPEAEAIEQGKMYLKILGYSQLFMCIEITTQGLFNGLGRTYIPSIVGIILTGARIPLAYVIGQPHVLGIDGVWWAITLSSVVKGLVLAGIYFYLSKRQRLYLKQAPSTLEGEGERSSQELKLKIE</sequence>
<evidence type="ECO:0000256" key="11">
    <source>
        <dbReference type="ARBA" id="ARBA00023136"/>
    </source>
</evidence>
<keyword evidence="7" id="KW-1003">Cell membrane</keyword>
<comment type="similarity">
    <text evidence="3">Belongs to the multi antimicrobial extrusion (MATE) (TC 2.A.66.1) family.</text>
</comment>
<reference evidence="13 14" key="1">
    <citation type="journal article" date="2019" name="Nat. Med.">
        <title>A library of human gut bacterial isolates paired with longitudinal multiomics data enables mechanistic microbiome research.</title>
        <authorList>
            <person name="Poyet M."/>
            <person name="Groussin M."/>
            <person name="Gibbons S.M."/>
            <person name="Avila-Pacheco J."/>
            <person name="Jiang X."/>
            <person name="Kearney S.M."/>
            <person name="Perrotta A.R."/>
            <person name="Berdy B."/>
            <person name="Zhao S."/>
            <person name="Lieberman T.D."/>
            <person name="Swanson P.K."/>
            <person name="Smith M."/>
            <person name="Roesemann S."/>
            <person name="Alexander J.E."/>
            <person name="Rich S.A."/>
            <person name="Livny J."/>
            <person name="Vlamakis H."/>
            <person name="Clish C."/>
            <person name="Bullock K."/>
            <person name="Deik A."/>
            <person name="Scott J."/>
            <person name="Pierce K.A."/>
            <person name="Xavier R.J."/>
            <person name="Alm E.J."/>
        </authorList>
    </citation>
    <scope>NUCLEOTIDE SEQUENCE [LARGE SCALE GENOMIC DNA]</scope>
    <source>
        <strain evidence="13 14">BIOML-A198</strain>
    </source>
</reference>
<comment type="subcellular location">
    <subcellularLocation>
        <location evidence="2">Cell membrane</location>
        <topology evidence="2">Multi-pass membrane protein</topology>
    </subcellularLocation>
</comment>
<keyword evidence="6" id="KW-0050">Antiport</keyword>
<dbReference type="Proteomes" id="UP000487649">
    <property type="component" value="Unassembled WGS sequence"/>
</dbReference>
<keyword evidence="5" id="KW-0813">Transport</keyword>
<accession>A0A173SIR9</accession>
<dbReference type="InterPro" id="IPR050222">
    <property type="entry name" value="MATE_MdtK"/>
</dbReference>
<evidence type="ECO:0000256" key="9">
    <source>
        <dbReference type="ARBA" id="ARBA00022989"/>
    </source>
</evidence>
<evidence type="ECO:0000313" key="14">
    <source>
        <dbReference type="Proteomes" id="UP000487649"/>
    </source>
</evidence>
<evidence type="ECO:0000256" key="5">
    <source>
        <dbReference type="ARBA" id="ARBA00022448"/>
    </source>
</evidence>
<dbReference type="GO" id="GO:0042910">
    <property type="term" value="F:xenobiotic transmembrane transporter activity"/>
    <property type="evidence" value="ECO:0007669"/>
    <property type="project" value="InterPro"/>
</dbReference>
<evidence type="ECO:0000256" key="6">
    <source>
        <dbReference type="ARBA" id="ARBA00022449"/>
    </source>
</evidence>
<dbReference type="InterPro" id="IPR048279">
    <property type="entry name" value="MdtK-like"/>
</dbReference>
<proteinExistence type="inferred from homology"/>
<keyword evidence="9" id="KW-1133">Transmembrane helix</keyword>
<dbReference type="InterPro" id="IPR002528">
    <property type="entry name" value="MATE_fam"/>
</dbReference>